<evidence type="ECO:0000313" key="4">
    <source>
        <dbReference type="RefSeq" id="XP_022140144.1"/>
    </source>
</evidence>
<dbReference type="PANTHER" id="PTHR35997">
    <property type="entry name" value="COTTON FIBER PROTEIN-RELATED"/>
    <property type="match status" value="1"/>
</dbReference>
<gene>
    <name evidence="4" type="primary">LOC111010873</name>
</gene>
<feature type="transmembrane region" description="Helical" evidence="2">
    <location>
        <begin position="50"/>
        <end position="69"/>
    </location>
</feature>
<dbReference type="GeneID" id="111010873"/>
<dbReference type="RefSeq" id="XP_022140144.1">
    <property type="nucleotide sequence ID" value="XM_022284452.1"/>
</dbReference>
<dbReference type="KEGG" id="mcha:111010873"/>
<organism evidence="3 4">
    <name type="scientific">Momordica charantia</name>
    <name type="common">Bitter gourd</name>
    <name type="synonym">Balsam pear</name>
    <dbReference type="NCBI Taxonomy" id="3673"/>
    <lineage>
        <taxon>Eukaryota</taxon>
        <taxon>Viridiplantae</taxon>
        <taxon>Streptophyta</taxon>
        <taxon>Embryophyta</taxon>
        <taxon>Tracheophyta</taxon>
        <taxon>Spermatophyta</taxon>
        <taxon>Magnoliopsida</taxon>
        <taxon>eudicotyledons</taxon>
        <taxon>Gunneridae</taxon>
        <taxon>Pentapetalae</taxon>
        <taxon>rosids</taxon>
        <taxon>fabids</taxon>
        <taxon>Cucurbitales</taxon>
        <taxon>Cucurbitaceae</taxon>
        <taxon>Momordiceae</taxon>
        <taxon>Momordica</taxon>
    </lineage>
</organism>
<reference evidence="4" key="1">
    <citation type="submission" date="2025-08" db="UniProtKB">
        <authorList>
            <consortium name="RefSeq"/>
        </authorList>
    </citation>
    <scope>IDENTIFICATION</scope>
    <source>
        <strain evidence="4">OHB3-1</strain>
    </source>
</reference>
<dbReference type="Proteomes" id="UP000504603">
    <property type="component" value="Unplaced"/>
</dbReference>
<name>A0A6J1CEX1_MOMCH</name>
<dbReference type="AlphaFoldDB" id="A0A6J1CEX1"/>
<keyword evidence="2" id="KW-1133">Transmembrane helix</keyword>
<dbReference type="Pfam" id="PF05553">
    <property type="entry name" value="DUF761"/>
    <property type="match status" value="1"/>
</dbReference>
<accession>A0A6J1CEX1</accession>
<sequence length="186" mass="21685">MANNKLAEEYLNLIAEGAPSFFAFFLLSIFTYVSVLNLSDLPTLFSDAKFWFCISNTLIFIIAVDFGAFSPPPEQIKSKQSENSAVKIVRERPNKSYRETRRGNSAKTYRRSKSEKAVEKERKIAMRRSKTMTIKLHDEEEEASKEDNEFEEMTDEELNRRVEEFIERFNRRIRLQDLEYGDADGA</sequence>
<keyword evidence="3" id="KW-1185">Reference proteome</keyword>
<feature type="compositionally biased region" description="Basic and acidic residues" evidence="1">
    <location>
        <begin position="91"/>
        <end position="102"/>
    </location>
</feature>
<dbReference type="PANTHER" id="PTHR35997:SF6">
    <property type="entry name" value="COTTON FIBER PROTEIN"/>
    <property type="match status" value="1"/>
</dbReference>
<evidence type="ECO:0000256" key="1">
    <source>
        <dbReference type="SAM" id="MobiDB-lite"/>
    </source>
</evidence>
<evidence type="ECO:0000256" key="2">
    <source>
        <dbReference type="SAM" id="Phobius"/>
    </source>
</evidence>
<keyword evidence="2" id="KW-0812">Transmembrane</keyword>
<keyword evidence="2" id="KW-0472">Membrane</keyword>
<proteinExistence type="predicted"/>
<feature type="region of interest" description="Disordered" evidence="1">
    <location>
        <begin position="91"/>
        <end position="112"/>
    </location>
</feature>
<dbReference type="OrthoDB" id="680761at2759"/>
<evidence type="ECO:0000313" key="3">
    <source>
        <dbReference type="Proteomes" id="UP000504603"/>
    </source>
</evidence>
<protein>
    <submittedName>
        <fullName evidence="4">Uncharacterized protein LOC111010873</fullName>
    </submittedName>
</protein>
<feature type="transmembrane region" description="Helical" evidence="2">
    <location>
        <begin position="20"/>
        <end position="38"/>
    </location>
</feature>
<dbReference type="InterPro" id="IPR008480">
    <property type="entry name" value="DUF761_pln"/>
</dbReference>